<comment type="caution">
    <text evidence="1">The sequence shown here is derived from an EMBL/GenBank/DDBJ whole genome shotgun (WGS) entry which is preliminary data.</text>
</comment>
<dbReference type="EMBL" id="CBDY010000271">
    <property type="protein sequence ID" value="CDB63441.1"/>
    <property type="molecule type" value="Genomic_DNA"/>
</dbReference>
<gene>
    <name evidence="1" type="ORF">BN486_03306</name>
</gene>
<protein>
    <submittedName>
        <fullName evidence="1">Uncharacterized protein</fullName>
    </submittedName>
</protein>
<accession>R6K035</accession>
<evidence type="ECO:0000313" key="2">
    <source>
        <dbReference type="Proteomes" id="UP000018009"/>
    </source>
</evidence>
<reference evidence="1" key="1">
    <citation type="submission" date="2012-11" db="EMBL/GenBank/DDBJ databases">
        <title>Dependencies among metagenomic species, viruses, plasmids and units of genetic variation.</title>
        <authorList>
            <person name="Nielsen H.B."/>
            <person name="Almeida M."/>
            <person name="Juncker A.S."/>
            <person name="Rasmussen S."/>
            <person name="Li J."/>
            <person name="Sunagawa S."/>
            <person name="Plichta D."/>
            <person name="Gautier L."/>
            <person name="Le Chatelier E."/>
            <person name="Peletier E."/>
            <person name="Bonde I."/>
            <person name="Nielsen T."/>
            <person name="Manichanh C."/>
            <person name="Arumugam M."/>
            <person name="Batto J."/>
            <person name="Santos M.B.Q.D."/>
            <person name="Blom N."/>
            <person name="Borruel N."/>
            <person name="Burgdorf K.S."/>
            <person name="Boumezbeur F."/>
            <person name="Casellas F."/>
            <person name="Dore J."/>
            <person name="Guarner F."/>
            <person name="Hansen T."/>
            <person name="Hildebrand F."/>
            <person name="Kaas R.S."/>
            <person name="Kennedy S."/>
            <person name="Kristiansen K."/>
            <person name="Kultima J.R."/>
            <person name="Leonard P."/>
            <person name="Levenez F."/>
            <person name="Lund O."/>
            <person name="Moumen B."/>
            <person name="Le Paslier D."/>
            <person name="Pons N."/>
            <person name="Pedersen O."/>
            <person name="Prifti E."/>
            <person name="Qin J."/>
            <person name="Raes J."/>
            <person name="Tap J."/>
            <person name="Tims S."/>
            <person name="Ussery D.W."/>
            <person name="Yamada T."/>
            <person name="MetaHit consortium"/>
            <person name="Renault P."/>
            <person name="Sicheritz-Ponten T."/>
            <person name="Bork P."/>
            <person name="Wang J."/>
            <person name="Brunak S."/>
            <person name="Ehrlich S.D."/>
        </authorList>
    </citation>
    <scope>NUCLEOTIDE SEQUENCE [LARGE SCALE GENOMIC DNA]</scope>
</reference>
<dbReference type="Proteomes" id="UP000018009">
    <property type="component" value="Unassembled WGS sequence"/>
</dbReference>
<evidence type="ECO:0000313" key="1">
    <source>
        <dbReference type="EMBL" id="CDB63441.1"/>
    </source>
</evidence>
<name>R6K035_9FIRM</name>
<sequence>MVRIYLIALGQQFRAVHDRYLPVLHVQIPVAVCVLKQEDAAVGKQGHISRLVFQEKCLLVLQLLIADNDILHSGIPAPDAAGLKDAGKNPGHPAVYHILINHVFVNNGQGSVDSGLEQLFHGKLLHMPGVALVQLRGRIHVFQYIPVQHLAAVPVQILIIGEIQQHLLRQQVSVILRQ</sequence>
<dbReference type="AlphaFoldDB" id="R6K035"/>
<organism evidence="1 2">
    <name type="scientific">[Clostridium] clostridioforme CAG:132</name>
    <dbReference type="NCBI Taxonomy" id="1263065"/>
    <lineage>
        <taxon>Bacteria</taxon>
        <taxon>Bacillati</taxon>
        <taxon>Bacillota</taxon>
        <taxon>Clostridia</taxon>
        <taxon>Lachnospirales</taxon>
        <taxon>Lachnospiraceae</taxon>
        <taxon>Enterocloster</taxon>
    </lineage>
</organism>
<proteinExistence type="predicted"/>